<evidence type="ECO:0000313" key="2">
    <source>
        <dbReference type="EMBL" id="AII10823.1"/>
    </source>
</evidence>
<sequence length="141" mass="14876">MTPQPSTGPIARRDNFSADYFDALARGHLTVRRCQACAHLCPPAARSCSVCHHDSLDWVPSTGHGRVVAAVVDRNVVDEPRTLAFVELEEGPWIAARLIDADGLVPAGTPVTVVIQHPADRGSGESVPAFTVDVTTATGPG</sequence>
<dbReference type="InterPro" id="IPR002878">
    <property type="entry name" value="ChsH2_C"/>
</dbReference>
<gene>
    <name evidence="2" type="ORF">EP51_42400</name>
</gene>
<evidence type="ECO:0000259" key="1">
    <source>
        <dbReference type="Pfam" id="PF01796"/>
    </source>
</evidence>
<dbReference type="RefSeq" id="WP_128643116.1">
    <property type="nucleotide sequence ID" value="NZ_CP008949.1"/>
</dbReference>
<keyword evidence="2" id="KW-0614">Plasmid</keyword>
<dbReference type="Proteomes" id="UP000028488">
    <property type="component" value="Plasmid pPDG2"/>
</dbReference>
<evidence type="ECO:0000313" key="3">
    <source>
        <dbReference type="Proteomes" id="UP000028488"/>
    </source>
</evidence>
<accession>A0A076EZI3</accession>
<dbReference type="SUPFAM" id="SSF50249">
    <property type="entry name" value="Nucleic acid-binding proteins"/>
    <property type="match status" value="1"/>
</dbReference>
<dbReference type="InterPro" id="IPR012340">
    <property type="entry name" value="NA-bd_OB-fold"/>
</dbReference>
<dbReference type="EMBL" id="CP008949">
    <property type="protein sequence ID" value="AII10823.1"/>
    <property type="molecule type" value="Genomic_DNA"/>
</dbReference>
<geneLocation type="plasmid" evidence="2 3">
    <name>pPDG2</name>
</geneLocation>
<proteinExistence type="predicted"/>
<organism evidence="2 3">
    <name type="scientific">Rhodococcus opacus</name>
    <name type="common">Nocardia opaca</name>
    <dbReference type="NCBI Taxonomy" id="37919"/>
    <lineage>
        <taxon>Bacteria</taxon>
        <taxon>Bacillati</taxon>
        <taxon>Actinomycetota</taxon>
        <taxon>Actinomycetes</taxon>
        <taxon>Mycobacteriales</taxon>
        <taxon>Nocardiaceae</taxon>
        <taxon>Rhodococcus</taxon>
    </lineage>
</organism>
<protein>
    <recommendedName>
        <fullName evidence="1">ChsH2 C-terminal OB-fold domain-containing protein</fullName>
    </recommendedName>
</protein>
<dbReference type="PANTHER" id="PTHR34075">
    <property type="entry name" value="BLR3430 PROTEIN"/>
    <property type="match status" value="1"/>
</dbReference>
<dbReference type="Pfam" id="PF01796">
    <property type="entry name" value="OB_ChsH2_C"/>
    <property type="match status" value="1"/>
</dbReference>
<dbReference type="Gene3D" id="6.10.30.10">
    <property type="match status" value="1"/>
</dbReference>
<dbReference type="AlphaFoldDB" id="A0A076EZI3"/>
<feature type="domain" description="ChsH2 C-terminal OB-fold" evidence="1">
    <location>
        <begin position="58"/>
        <end position="116"/>
    </location>
</feature>
<reference evidence="2 3" key="1">
    <citation type="submission" date="2014-07" db="EMBL/GenBank/DDBJ databases">
        <title>Genome Sequence of Rhodococcus opacus Strain R7, a Biodegrader of Mono- and Polycyclic Aromatic Hydrocarbons.</title>
        <authorList>
            <person name="Di Gennaro P."/>
            <person name="Zampolli J."/>
            <person name="Presti I."/>
            <person name="Cappelletti M."/>
            <person name="D'Ursi P."/>
            <person name="Orro A."/>
            <person name="Mezzelani A."/>
            <person name="Milanesi L."/>
        </authorList>
    </citation>
    <scope>NUCLEOTIDE SEQUENCE [LARGE SCALE GENOMIC DNA]</scope>
    <source>
        <strain evidence="2 3">R7</strain>
        <plasmid evidence="2">pPDG2</plasmid>
    </source>
</reference>
<dbReference type="InterPro" id="IPR052513">
    <property type="entry name" value="Thioester_dehydratase-like"/>
</dbReference>
<name>A0A076EZI3_RHOOP</name>
<dbReference type="PANTHER" id="PTHR34075:SF5">
    <property type="entry name" value="BLR3430 PROTEIN"/>
    <property type="match status" value="1"/>
</dbReference>